<dbReference type="InterPro" id="IPR000330">
    <property type="entry name" value="SNF2_N"/>
</dbReference>
<dbReference type="CDD" id="cd18001">
    <property type="entry name" value="DEXHc_ERCC6L"/>
    <property type="match status" value="1"/>
</dbReference>
<dbReference type="GO" id="GO:0005524">
    <property type="term" value="F:ATP binding"/>
    <property type="evidence" value="ECO:0007669"/>
    <property type="project" value="InterPro"/>
</dbReference>
<protein>
    <submittedName>
        <fullName evidence="5">SNF2-related domain-containing protein</fullName>
    </submittedName>
</protein>
<feature type="compositionally biased region" description="Low complexity" evidence="2">
    <location>
        <begin position="1144"/>
        <end position="1165"/>
    </location>
</feature>
<feature type="compositionally biased region" description="Acidic residues" evidence="2">
    <location>
        <begin position="273"/>
        <end position="328"/>
    </location>
</feature>
<keyword evidence="6" id="KW-1185">Reference proteome</keyword>
<accession>F4Q2N2</accession>
<feature type="compositionally biased region" description="Low complexity" evidence="2">
    <location>
        <begin position="724"/>
        <end position="745"/>
    </location>
</feature>
<evidence type="ECO:0000256" key="1">
    <source>
        <dbReference type="ARBA" id="ARBA00022801"/>
    </source>
</evidence>
<feature type="compositionally biased region" description="Acidic residues" evidence="2">
    <location>
        <begin position="208"/>
        <end position="243"/>
    </location>
</feature>
<evidence type="ECO:0000313" key="5">
    <source>
        <dbReference type="EMBL" id="EGG17499.1"/>
    </source>
</evidence>
<dbReference type="Proteomes" id="UP000007797">
    <property type="component" value="Unassembled WGS sequence"/>
</dbReference>
<dbReference type="PANTHER" id="PTHR45629:SF7">
    <property type="entry name" value="DNA EXCISION REPAIR PROTEIN ERCC-6-RELATED"/>
    <property type="match status" value="1"/>
</dbReference>
<dbReference type="OMA" id="PSCHIPL"/>
<feature type="domain" description="Helicase C-terminal" evidence="4">
    <location>
        <begin position="855"/>
        <end position="1015"/>
    </location>
</feature>
<feature type="domain" description="Helicase ATP-binding" evidence="3">
    <location>
        <begin position="468"/>
        <end position="636"/>
    </location>
</feature>
<dbReference type="InterPro" id="IPR038718">
    <property type="entry name" value="SNF2-like_sf"/>
</dbReference>
<dbReference type="GeneID" id="14869522"/>
<name>F4Q2N2_CACFS</name>
<feature type="compositionally biased region" description="Basic and acidic residues" evidence="2">
    <location>
        <begin position="83"/>
        <end position="95"/>
    </location>
</feature>
<dbReference type="STRING" id="1054147.F4Q2N2"/>
<evidence type="ECO:0000256" key="2">
    <source>
        <dbReference type="SAM" id="MobiDB-lite"/>
    </source>
</evidence>
<sequence length="1301" mass="149035">MSSKNNNNIITPTPTSARKTPKISRAMLDRVKNIKSTFLIDVDQDTTTSTATATATTSTSTTNTKDKEVIEIPETPIQQNKKKNIDHSSEVEDITKSISKQLSISKPPKQQQQQQKEQEQEQEEEEEEEIVTRRKPTRKLVLEDSDEDEVDKPLNIIGKLEKEMDKPMVQPEEQKLETKTTSTLTSIPRIFKGMEETPRPPPSKEISIDDDDDDEDEEGEEIGSEDSDDDPFEDDNDDDDPFEEDKKEKPTTSQEVTKPSRLKKLQKAKVDKDEEEEETQGEDIGLEDSEDEEDEDDEYDEDDEDFIDDDDDDEDYEDSEEEEEEEEYIPPPTRTKKLKPTQSQKMPIMIESDDDEEDEEEEEEEESEEEEEVSEPIKRKTRKGNNTIISTISKKKQIQEEEEDNSTTTPPPTTQQDEYEDQSNGFNKNLRTGKYHNSLQFDGRDFIVPADTYDNLFWYQRDGLDWMWRLFCRKAGGILGDDMGLGKTMQIISFLKSMHHGKFINYSLVAMPVSLIEHWVKEFDKKKPTINVRVYHGANVRERENNLEYIKRNGGVLITTYGMIVSNSGPLKEYKRKTFKWDYIILDEGHKIKETKTKINKTIRELTANFKIIMTGTAIQNNLKELWSLFDWVCNGTLLGSIRSFSMHFQNPILRAHISDSSFNEKKMGSAVAESLRQLIAPHFLRREKKDVFPATSNSSAEPENRSPPVDMDNTENVDPNNIPSPTSSISSSTSSSSTSSSTSSHIVKSLKTKRMSVKGIRTRKNDFVCWIKMAQPQIDLYKVFLESAEVKNALNKTSSPLAALTVLKKIADHPALIHEEMKTCNTPEMLDIMKQIGENQTIKSLVRNSGKMQFLYYLLPNLKQEGHRILIFSQSVKMLNAIQLLLDTLNLSYLRIDGSITSTKERQKRIDEYNNDSSYFCFLLTIQVGALGLNLTSADRVLIFDPSWTTVDNQAVDRVYRIGQKRDVVVYRLITCGTIEEKIYRKQVFKGSLMKSMLNQDKGQHRYFSNEELGQVFRLDDPTESQTQRYLEDLHSKNRKSSPELDIHIQFLMKFKMVFGISDHDLLFSEEVGIDHTEEDVKSVQGKDMTFTPSKQPSKKKITIVTKDTPGKSTTQVNKYIYLNDEYDDDDDEEEMIVDRAPTGSGSSSSNMTSTSSTTSTSNTKQYSNLKTSYDIETGKEVIHINESPVKSEVSSHYQQQRQQQKPYPLNTVSYNPPASISSVPKVQQQQQKTGVVSADRAIVIQKFNSLVQKANELYKQGHKHRALNSLLDASQIDESPKLREMISRIFNEINLEKKE</sequence>
<dbReference type="InterPro" id="IPR014001">
    <property type="entry name" value="Helicase_ATP-bd"/>
</dbReference>
<feature type="region of interest" description="Disordered" evidence="2">
    <location>
        <begin position="691"/>
        <end position="749"/>
    </location>
</feature>
<dbReference type="Gene3D" id="3.40.50.10810">
    <property type="entry name" value="Tandem AAA-ATPase domain"/>
    <property type="match status" value="1"/>
</dbReference>
<reference evidence="6" key="1">
    <citation type="journal article" date="2011" name="Genome Res.">
        <title>Phylogeny-wide analysis of social amoeba genomes highlights ancient origins for complex intercellular communication.</title>
        <authorList>
            <person name="Heidel A.J."/>
            <person name="Lawal H.M."/>
            <person name="Felder M."/>
            <person name="Schilde C."/>
            <person name="Helps N.R."/>
            <person name="Tunggal B."/>
            <person name="Rivero F."/>
            <person name="John U."/>
            <person name="Schleicher M."/>
            <person name="Eichinger L."/>
            <person name="Platzer M."/>
            <person name="Noegel A.A."/>
            <person name="Schaap P."/>
            <person name="Gloeckner G."/>
        </authorList>
    </citation>
    <scope>NUCLEOTIDE SEQUENCE [LARGE SCALE GENOMIC DNA]</scope>
    <source>
        <strain evidence="6">SH3</strain>
    </source>
</reference>
<proteinExistence type="predicted"/>
<dbReference type="PROSITE" id="PS51194">
    <property type="entry name" value="HELICASE_CTER"/>
    <property type="match status" value="1"/>
</dbReference>
<organism evidence="5 6">
    <name type="scientific">Cavenderia fasciculata</name>
    <name type="common">Slime mold</name>
    <name type="synonym">Dictyostelium fasciculatum</name>
    <dbReference type="NCBI Taxonomy" id="261658"/>
    <lineage>
        <taxon>Eukaryota</taxon>
        <taxon>Amoebozoa</taxon>
        <taxon>Evosea</taxon>
        <taxon>Eumycetozoa</taxon>
        <taxon>Dictyostelia</taxon>
        <taxon>Acytosteliales</taxon>
        <taxon>Cavenderiaceae</taxon>
        <taxon>Cavenderia</taxon>
    </lineage>
</organism>
<dbReference type="CDD" id="cd18793">
    <property type="entry name" value="SF2_C_SNF"/>
    <property type="match status" value="1"/>
</dbReference>
<dbReference type="Pfam" id="PF00271">
    <property type="entry name" value="Helicase_C"/>
    <property type="match status" value="1"/>
</dbReference>
<evidence type="ECO:0000259" key="4">
    <source>
        <dbReference type="PROSITE" id="PS51194"/>
    </source>
</evidence>
<feature type="compositionally biased region" description="Acidic residues" evidence="2">
    <location>
        <begin position="120"/>
        <end position="129"/>
    </location>
</feature>
<feature type="compositionally biased region" description="Low complexity" evidence="2">
    <location>
        <begin position="1"/>
        <end position="15"/>
    </location>
</feature>
<feature type="region of interest" description="Disordered" evidence="2">
    <location>
        <begin position="1191"/>
        <end position="1212"/>
    </location>
</feature>
<feature type="region of interest" description="Disordered" evidence="2">
    <location>
        <begin position="1"/>
        <end position="23"/>
    </location>
</feature>
<dbReference type="SMART" id="SM00487">
    <property type="entry name" value="DEXDc"/>
    <property type="match status" value="1"/>
</dbReference>
<dbReference type="KEGG" id="dfa:DFA_08495"/>
<dbReference type="InterPro" id="IPR001650">
    <property type="entry name" value="Helicase_C-like"/>
</dbReference>
<evidence type="ECO:0000259" key="3">
    <source>
        <dbReference type="PROSITE" id="PS51192"/>
    </source>
</evidence>
<dbReference type="InterPro" id="IPR050496">
    <property type="entry name" value="SNF2_RAD54_helicase_repair"/>
</dbReference>
<dbReference type="SUPFAM" id="SSF52540">
    <property type="entry name" value="P-loop containing nucleoside triphosphate hydrolases"/>
    <property type="match status" value="2"/>
</dbReference>
<dbReference type="InterPro" id="IPR027417">
    <property type="entry name" value="P-loop_NTPase"/>
</dbReference>
<dbReference type="GO" id="GO:0015616">
    <property type="term" value="F:DNA translocase activity"/>
    <property type="evidence" value="ECO:0007669"/>
    <property type="project" value="TreeGrafter"/>
</dbReference>
<feature type="region of interest" description="Disordered" evidence="2">
    <location>
        <begin position="41"/>
        <end position="431"/>
    </location>
</feature>
<dbReference type="SMART" id="SM00490">
    <property type="entry name" value="HELICc"/>
    <property type="match status" value="1"/>
</dbReference>
<feature type="region of interest" description="Disordered" evidence="2">
    <location>
        <begin position="1140"/>
        <end position="1166"/>
    </location>
</feature>
<feature type="compositionally biased region" description="Low complexity" evidence="2">
    <location>
        <begin position="46"/>
        <end position="62"/>
    </location>
</feature>
<dbReference type="OrthoDB" id="413460at2759"/>
<keyword evidence="1" id="KW-0378">Hydrolase</keyword>
<feature type="compositionally biased region" description="Basic and acidic residues" evidence="2">
    <location>
        <begin position="159"/>
        <end position="178"/>
    </location>
</feature>
<feature type="compositionally biased region" description="Polar residues" evidence="2">
    <location>
        <begin position="422"/>
        <end position="431"/>
    </location>
</feature>
<dbReference type="RefSeq" id="XP_004355983.1">
    <property type="nucleotide sequence ID" value="XM_004355930.1"/>
</dbReference>
<gene>
    <name evidence="5" type="ORF">DFA_08495</name>
</gene>
<feature type="compositionally biased region" description="Acidic residues" evidence="2">
    <location>
        <begin position="351"/>
        <end position="374"/>
    </location>
</feature>
<dbReference type="Pfam" id="PF00176">
    <property type="entry name" value="SNF2-rel_dom"/>
    <property type="match status" value="1"/>
</dbReference>
<dbReference type="PROSITE" id="PS51192">
    <property type="entry name" value="HELICASE_ATP_BIND_1"/>
    <property type="match status" value="1"/>
</dbReference>
<dbReference type="FunFam" id="3.40.50.10810:FF:000042">
    <property type="entry name" value="SNF2 family helicase-like protein"/>
    <property type="match status" value="1"/>
</dbReference>
<dbReference type="EMBL" id="GL883021">
    <property type="protein sequence ID" value="EGG17499.1"/>
    <property type="molecule type" value="Genomic_DNA"/>
</dbReference>
<dbReference type="PANTHER" id="PTHR45629">
    <property type="entry name" value="SNF2/RAD54 FAMILY MEMBER"/>
    <property type="match status" value="1"/>
</dbReference>
<dbReference type="InterPro" id="IPR049730">
    <property type="entry name" value="SNF2/RAD54-like_C"/>
</dbReference>
<dbReference type="GO" id="GO:0016787">
    <property type="term" value="F:hydrolase activity"/>
    <property type="evidence" value="ECO:0007669"/>
    <property type="project" value="UniProtKB-KW"/>
</dbReference>
<evidence type="ECO:0000313" key="6">
    <source>
        <dbReference type="Proteomes" id="UP000007797"/>
    </source>
</evidence>
<dbReference type="Gene3D" id="3.40.50.300">
    <property type="entry name" value="P-loop containing nucleotide triphosphate hydrolases"/>
    <property type="match status" value="1"/>
</dbReference>